<name>A0AAV4JPR7_9GAST</name>
<comment type="caution">
    <text evidence="2">The sequence shown here is derived from an EMBL/GenBank/DDBJ whole genome shotgun (WGS) entry which is preliminary data.</text>
</comment>
<dbReference type="EMBL" id="BMAT01003401">
    <property type="protein sequence ID" value="GFS24694.1"/>
    <property type="molecule type" value="Genomic_DNA"/>
</dbReference>
<protein>
    <submittedName>
        <fullName evidence="2">Uncharacterized protein</fullName>
    </submittedName>
</protein>
<organism evidence="2 3">
    <name type="scientific">Elysia marginata</name>
    <dbReference type="NCBI Taxonomy" id="1093978"/>
    <lineage>
        <taxon>Eukaryota</taxon>
        <taxon>Metazoa</taxon>
        <taxon>Spiralia</taxon>
        <taxon>Lophotrochozoa</taxon>
        <taxon>Mollusca</taxon>
        <taxon>Gastropoda</taxon>
        <taxon>Heterobranchia</taxon>
        <taxon>Euthyneura</taxon>
        <taxon>Panpulmonata</taxon>
        <taxon>Sacoglossa</taxon>
        <taxon>Placobranchoidea</taxon>
        <taxon>Plakobranchidae</taxon>
        <taxon>Elysia</taxon>
    </lineage>
</organism>
<feature type="region of interest" description="Disordered" evidence="1">
    <location>
        <begin position="1"/>
        <end position="28"/>
    </location>
</feature>
<dbReference type="Proteomes" id="UP000762676">
    <property type="component" value="Unassembled WGS sequence"/>
</dbReference>
<dbReference type="AlphaFoldDB" id="A0AAV4JPR7"/>
<evidence type="ECO:0000313" key="3">
    <source>
        <dbReference type="Proteomes" id="UP000762676"/>
    </source>
</evidence>
<reference evidence="2 3" key="1">
    <citation type="journal article" date="2021" name="Elife">
        <title>Chloroplast acquisition without the gene transfer in kleptoplastic sea slugs, Plakobranchus ocellatus.</title>
        <authorList>
            <person name="Maeda T."/>
            <person name="Takahashi S."/>
            <person name="Yoshida T."/>
            <person name="Shimamura S."/>
            <person name="Takaki Y."/>
            <person name="Nagai Y."/>
            <person name="Toyoda A."/>
            <person name="Suzuki Y."/>
            <person name="Arimoto A."/>
            <person name="Ishii H."/>
            <person name="Satoh N."/>
            <person name="Nishiyama T."/>
            <person name="Hasebe M."/>
            <person name="Maruyama T."/>
            <person name="Minagawa J."/>
            <person name="Obokata J."/>
            <person name="Shigenobu S."/>
        </authorList>
    </citation>
    <scope>NUCLEOTIDE SEQUENCE [LARGE SCALE GENOMIC DNA]</scope>
</reference>
<accession>A0AAV4JPR7</accession>
<evidence type="ECO:0000256" key="1">
    <source>
        <dbReference type="SAM" id="MobiDB-lite"/>
    </source>
</evidence>
<proteinExistence type="predicted"/>
<keyword evidence="3" id="KW-1185">Reference proteome</keyword>
<sequence>MRKEARSLGRRPTAQREHNTPTPEHRAEPIDNVLLIFSADVQLKEGELPWLGSLPPQRMKEIMAMITSTVQENVKHVSRALQLHTFCQDSAQHISGLLEALRKEHPGSCSPTLASRHSAVGTNVSAIHSHTLALHSPVMLAR</sequence>
<evidence type="ECO:0000313" key="2">
    <source>
        <dbReference type="EMBL" id="GFS24694.1"/>
    </source>
</evidence>
<feature type="compositionally biased region" description="Basic and acidic residues" evidence="1">
    <location>
        <begin position="14"/>
        <end position="28"/>
    </location>
</feature>
<gene>
    <name evidence="2" type="ORF">ElyMa_001669900</name>
</gene>